<evidence type="ECO:0000256" key="1">
    <source>
        <dbReference type="ARBA" id="ARBA00004752"/>
    </source>
</evidence>
<dbReference type="EMBL" id="BBMM01000001">
    <property type="protein sequence ID" value="GAK98944.1"/>
    <property type="molecule type" value="Genomic_DNA"/>
</dbReference>
<feature type="domain" description="Glycosyl transferase family 51" evidence="3">
    <location>
        <begin position="13"/>
        <end position="95"/>
    </location>
</feature>
<gene>
    <name evidence="4" type="ORF">JCM19314_2975</name>
</gene>
<organism evidence="4 5">
    <name type="scientific">Nonlabens ulvanivorans</name>
    <name type="common">Persicivirga ulvanivorans</name>
    <dbReference type="NCBI Taxonomy" id="906888"/>
    <lineage>
        <taxon>Bacteria</taxon>
        <taxon>Pseudomonadati</taxon>
        <taxon>Bacteroidota</taxon>
        <taxon>Flavobacteriia</taxon>
        <taxon>Flavobacteriales</taxon>
        <taxon>Flavobacteriaceae</taxon>
        <taxon>Nonlabens</taxon>
    </lineage>
</organism>
<dbReference type="PANTHER" id="PTHR32282:SF15">
    <property type="entry name" value="PENICILLIN-BINDING PROTEIN 1C"/>
    <property type="match status" value="1"/>
</dbReference>
<dbReference type="AlphaFoldDB" id="A0A090Q791"/>
<dbReference type="InterPro" id="IPR050396">
    <property type="entry name" value="Glycosyltr_51/Transpeptidase"/>
</dbReference>
<comment type="pathway">
    <text evidence="1">Cell wall biogenesis; peptidoglycan biosynthesis.</text>
</comment>
<sequence>MLDAHIASDDQWRFPAVDSVPYKYKKCVLQYEDAHFYEHPGFNPVSIVKAFKENMNAGKVVRGGSTITQQVIRLARKKDRKYYEKFIELIWATRLS</sequence>
<accession>A0A090Q791</accession>
<proteinExistence type="predicted"/>
<name>A0A090Q791_NONUL</name>
<dbReference type="Pfam" id="PF00912">
    <property type="entry name" value="Transgly"/>
    <property type="match status" value="1"/>
</dbReference>
<dbReference type="GO" id="GO:0008955">
    <property type="term" value="F:peptidoglycan glycosyltransferase activity"/>
    <property type="evidence" value="ECO:0007669"/>
    <property type="project" value="TreeGrafter"/>
</dbReference>
<keyword evidence="2 4" id="KW-0808">Transferase</keyword>
<evidence type="ECO:0000313" key="4">
    <source>
        <dbReference type="EMBL" id="GAK98944.1"/>
    </source>
</evidence>
<dbReference type="EC" id="2.4.1.129" evidence="4"/>
<evidence type="ECO:0000256" key="2">
    <source>
        <dbReference type="ARBA" id="ARBA00022679"/>
    </source>
</evidence>
<dbReference type="Gene3D" id="1.10.3810.10">
    <property type="entry name" value="Biosynthetic peptidoglycan transglycosylase-like"/>
    <property type="match status" value="1"/>
</dbReference>
<evidence type="ECO:0000313" key="5">
    <source>
        <dbReference type="Proteomes" id="UP000029226"/>
    </source>
</evidence>
<dbReference type="GO" id="GO:0030288">
    <property type="term" value="C:outer membrane-bounded periplasmic space"/>
    <property type="evidence" value="ECO:0007669"/>
    <property type="project" value="TreeGrafter"/>
</dbReference>
<evidence type="ECO:0000259" key="3">
    <source>
        <dbReference type="Pfam" id="PF00912"/>
    </source>
</evidence>
<dbReference type="Proteomes" id="UP000029226">
    <property type="component" value="Unassembled WGS sequence"/>
</dbReference>
<dbReference type="SUPFAM" id="SSF53955">
    <property type="entry name" value="Lysozyme-like"/>
    <property type="match status" value="1"/>
</dbReference>
<dbReference type="InterPro" id="IPR023346">
    <property type="entry name" value="Lysozyme-like_dom_sf"/>
</dbReference>
<dbReference type="PANTHER" id="PTHR32282">
    <property type="entry name" value="BINDING PROTEIN TRANSPEPTIDASE, PUTATIVE-RELATED"/>
    <property type="match status" value="1"/>
</dbReference>
<protein>
    <submittedName>
        <fullName evidence="4">Multimodular transpeptidase-transglycosylase</fullName>
        <ecNumber evidence="4">2.4.1.129</ecNumber>
    </submittedName>
</protein>
<comment type="caution">
    <text evidence="4">The sequence shown here is derived from an EMBL/GenBank/DDBJ whole genome shotgun (WGS) entry which is preliminary data.</text>
</comment>
<dbReference type="InterPro" id="IPR001264">
    <property type="entry name" value="Glyco_trans_51"/>
</dbReference>
<reference evidence="4 5" key="1">
    <citation type="journal article" date="2014" name="Genome Announc.">
        <title>Draft Genome Sequences of Marine Flavobacterium Nonlabens Strains NR17, NR24, NR27, NR32, NR33, and Ara13.</title>
        <authorList>
            <person name="Nakanishi M."/>
            <person name="Meirelles P."/>
            <person name="Suzuki R."/>
            <person name="Takatani N."/>
            <person name="Mino S."/>
            <person name="Suda W."/>
            <person name="Oshima K."/>
            <person name="Hattori M."/>
            <person name="Ohkuma M."/>
            <person name="Hosokawa M."/>
            <person name="Miyashita K."/>
            <person name="Thompson F.L."/>
            <person name="Niwa A."/>
            <person name="Sawabe T."/>
            <person name="Sawabe T."/>
        </authorList>
    </citation>
    <scope>NUCLEOTIDE SEQUENCE [LARGE SCALE GENOMIC DNA]</scope>
    <source>
        <strain evidence="5">JCM19314</strain>
    </source>
</reference>
<dbReference type="InterPro" id="IPR036950">
    <property type="entry name" value="PBP_transglycosylase"/>
</dbReference>
<keyword evidence="4" id="KW-0328">Glycosyltransferase</keyword>
<dbReference type="GO" id="GO:0009252">
    <property type="term" value="P:peptidoglycan biosynthetic process"/>
    <property type="evidence" value="ECO:0007669"/>
    <property type="project" value="TreeGrafter"/>
</dbReference>